<evidence type="ECO:0000313" key="2">
    <source>
        <dbReference type="Proteomes" id="UP000576393"/>
    </source>
</evidence>
<sequence>MPPKTRLSSGGKGRTVYVEHGVWFDPGTRHIHVTIPGAGDGAHWSYGRSSPRYETYKRILQDSGRWPEDAG</sequence>
<reference evidence="1 2" key="1">
    <citation type="submission" date="2020-07" db="EMBL/GenBank/DDBJ databases">
        <title>Sequencing the genomes of 1000 actinobacteria strains.</title>
        <authorList>
            <person name="Klenk H.-P."/>
        </authorList>
    </citation>
    <scope>NUCLEOTIDE SEQUENCE [LARGE SCALE GENOMIC DNA]</scope>
    <source>
        <strain evidence="1 2">DSM 45763</strain>
    </source>
</reference>
<dbReference type="Proteomes" id="UP000576393">
    <property type="component" value="Unassembled WGS sequence"/>
</dbReference>
<keyword evidence="2" id="KW-1185">Reference proteome</keyword>
<proteinExistence type="predicted"/>
<comment type="caution">
    <text evidence="1">The sequence shown here is derived from an EMBL/GenBank/DDBJ whole genome shotgun (WGS) entry which is preliminary data.</text>
</comment>
<accession>A0A852V7A0</accession>
<protein>
    <submittedName>
        <fullName evidence="1">Uncharacterized protein</fullName>
    </submittedName>
</protein>
<name>A0A852V7A0_9ACTN</name>
<dbReference type="EMBL" id="JACCCO010000003">
    <property type="protein sequence ID" value="NYF43428.1"/>
    <property type="molecule type" value="Genomic_DNA"/>
</dbReference>
<dbReference type="AlphaFoldDB" id="A0A852V7A0"/>
<gene>
    <name evidence="1" type="ORF">HDA43_005655</name>
</gene>
<evidence type="ECO:0000313" key="1">
    <source>
        <dbReference type="EMBL" id="NYF43428.1"/>
    </source>
</evidence>
<organism evidence="1 2">
    <name type="scientific">Streptosporangium sandarakinum</name>
    <dbReference type="NCBI Taxonomy" id="1260955"/>
    <lineage>
        <taxon>Bacteria</taxon>
        <taxon>Bacillati</taxon>
        <taxon>Actinomycetota</taxon>
        <taxon>Actinomycetes</taxon>
        <taxon>Streptosporangiales</taxon>
        <taxon>Streptosporangiaceae</taxon>
        <taxon>Streptosporangium</taxon>
    </lineage>
</organism>